<dbReference type="EMBL" id="VSRR010001254">
    <property type="protein sequence ID" value="MPC23803.1"/>
    <property type="molecule type" value="Genomic_DNA"/>
</dbReference>
<protein>
    <submittedName>
        <fullName evidence="2">Uncharacterized protein</fullName>
    </submittedName>
</protein>
<evidence type="ECO:0000313" key="2">
    <source>
        <dbReference type="EMBL" id="MPC23803.1"/>
    </source>
</evidence>
<dbReference type="Proteomes" id="UP000324222">
    <property type="component" value="Unassembled WGS sequence"/>
</dbReference>
<reference evidence="2 3" key="1">
    <citation type="submission" date="2019-05" db="EMBL/GenBank/DDBJ databases">
        <title>Another draft genome of Portunus trituberculatus and its Hox gene families provides insights of decapod evolution.</title>
        <authorList>
            <person name="Jeong J.-H."/>
            <person name="Song I."/>
            <person name="Kim S."/>
            <person name="Choi T."/>
            <person name="Kim D."/>
            <person name="Ryu S."/>
            <person name="Kim W."/>
        </authorList>
    </citation>
    <scope>NUCLEOTIDE SEQUENCE [LARGE SCALE GENOMIC DNA]</scope>
    <source>
        <tissue evidence="2">Muscle</tissue>
    </source>
</reference>
<feature type="region of interest" description="Disordered" evidence="1">
    <location>
        <begin position="209"/>
        <end position="232"/>
    </location>
</feature>
<dbReference type="AlphaFoldDB" id="A0A5B7DS24"/>
<organism evidence="2 3">
    <name type="scientific">Portunus trituberculatus</name>
    <name type="common">Swimming crab</name>
    <name type="synonym">Neptunus trituberculatus</name>
    <dbReference type="NCBI Taxonomy" id="210409"/>
    <lineage>
        <taxon>Eukaryota</taxon>
        <taxon>Metazoa</taxon>
        <taxon>Ecdysozoa</taxon>
        <taxon>Arthropoda</taxon>
        <taxon>Crustacea</taxon>
        <taxon>Multicrustacea</taxon>
        <taxon>Malacostraca</taxon>
        <taxon>Eumalacostraca</taxon>
        <taxon>Eucarida</taxon>
        <taxon>Decapoda</taxon>
        <taxon>Pleocyemata</taxon>
        <taxon>Brachyura</taxon>
        <taxon>Eubrachyura</taxon>
        <taxon>Portunoidea</taxon>
        <taxon>Portunidae</taxon>
        <taxon>Portuninae</taxon>
        <taxon>Portunus</taxon>
    </lineage>
</organism>
<sequence length="232" mass="24181">MSSGQPCLASPATPRSQGTTGTVPYPLGHRQDPATLPRGSPERGTLVPDSTTAATTCKAGRGRLGSRPPHKTNGLGWPDRNNAVRNFDMLARLSLSACPQCGPKDAVAYHSAADSPEIYSLPNAEPSNRSQTLVCERSLESGDLSFRPRPAITRHVSQLVTGLSLGVVATAASAAAAARRRPLPCPCPVPSIPCIQPLLLARSTRCGPSTVGKRLSRRPPDAAHSQSTSGPG</sequence>
<proteinExistence type="predicted"/>
<comment type="caution">
    <text evidence="2">The sequence shown here is derived from an EMBL/GenBank/DDBJ whole genome shotgun (WGS) entry which is preliminary data.</text>
</comment>
<feature type="compositionally biased region" description="Polar residues" evidence="1">
    <location>
        <begin position="13"/>
        <end position="22"/>
    </location>
</feature>
<feature type="region of interest" description="Disordered" evidence="1">
    <location>
        <begin position="1"/>
        <end position="81"/>
    </location>
</feature>
<name>A0A5B7DS24_PORTR</name>
<evidence type="ECO:0000313" key="3">
    <source>
        <dbReference type="Proteomes" id="UP000324222"/>
    </source>
</evidence>
<evidence type="ECO:0000256" key="1">
    <source>
        <dbReference type="SAM" id="MobiDB-lite"/>
    </source>
</evidence>
<accession>A0A5B7DS24</accession>
<gene>
    <name evidence="2" type="ORF">E2C01_016868</name>
</gene>
<keyword evidence="3" id="KW-1185">Reference proteome</keyword>